<organism evidence="7 8">
    <name type="scientific">Lucilia cuprina</name>
    <name type="common">Green bottle fly</name>
    <name type="synonym">Australian sheep blowfly</name>
    <dbReference type="NCBI Taxonomy" id="7375"/>
    <lineage>
        <taxon>Eukaryota</taxon>
        <taxon>Metazoa</taxon>
        <taxon>Ecdysozoa</taxon>
        <taxon>Arthropoda</taxon>
        <taxon>Hexapoda</taxon>
        <taxon>Insecta</taxon>
        <taxon>Pterygota</taxon>
        <taxon>Neoptera</taxon>
        <taxon>Endopterygota</taxon>
        <taxon>Diptera</taxon>
        <taxon>Brachycera</taxon>
        <taxon>Muscomorpha</taxon>
        <taxon>Oestroidea</taxon>
        <taxon>Calliphoridae</taxon>
        <taxon>Luciliinae</taxon>
        <taxon>Lucilia</taxon>
    </lineage>
</organism>
<dbReference type="Pfam" id="PF05485">
    <property type="entry name" value="THAP"/>
    <property type="match status" value="1"/>
</dbReference>
<dbReference type="AlphaFoldDB" id="A0A0L0BT59"/>
<comment type="caution">
    <text evidence="7">The sequence shown here is derived from an EMBL/GenBank/DDBJ whole genome shotgun (WGS) entry which is preliminary data.</text>
</comment>
<evidence type="ECO:0000313" key="8">
    <source>
        <dbReference type="Proteomes" id="UP000037069"/>
    </source>
</evidence>
<evidence type="ECO:0000313" key="7">
    <source>
        <dbReference type="EMBL" id="KNC22374.1"/>
    </source>
</evidence>
<dbReference type="EMBL" id="JRES01001509">
    <property type="protein sequence ID" value="KNC22374.1"/>
    <property type="molecule type" value="Genomic_DNA"/>
</dbReference>
<evidence type="ECO:0000256" key="5">
    <source>
        <dbReference type="SAM" id="SignalP"/>
    </source>
</evidence>
<reference evidence="7 8" key="1">
    <citation type="journal article" date="2015" name="Nat. Commun.">
        <title>Lucilia cuprina genome unlocks parasitic fly biology to underpin future interventions.</title>
        <authorList>
            <person name="Anstead C.A."/>
            <person name="Korhonen P.K."/>
            <person name="Young N.D."/>
            <person name="Hall R.S."/>
            <person name="Jex A.R."/>
            <person name="Murali S.C."/>
            <person name="Hughes D.S."/>
            <person name="Lee S.F."/>
            <person name="Perry T."/>
            <person name="Stroehlein A.J."/>
            <person name="Ansell B.R."/>
            <person name="Breugelmans B."/>
            <person name="Hofmann A."/>
            <person name="Qu J."/>
            <person name="Dugan S."/>
            <person name="Lee S.L."/>
            <person name="Chao H."/>
            <person name="Dinh H."/>
            <person name="Han Y."/>
            <person name="Doddapaneni H.V."/>
            <person name="Worley K.C."/>
            <person name="Muzny D.M."/>
            <person name="Ioannidis P."/>
            <person name="Waterhouse R.M."/>
            <person name="Zdobnov E.M."/>
            <person name="James P.J."/>
            <person name="Bagnall N.H."/>
            <person name="Kotze A.C."/>
            <person name="Gibbs R.A."/>
            <person name="Richards S."/>
            <person name="Batterham P."/>
            <person name="Gasser R.B."/>
        </authorList>
    </citation>
    <scope>NUCLEOTIDE SEQUENCE [LARGE SCALE GENOMIC DNA]</scope>
    <source>
        <strain evidence="7 8">LS</strain>
        <tissue evidence="7">Full body</tissue>
    </source>
</reference>
<dbReference type="OrthoDB" id="7972585at2759"/>
<proteinExistence type="predicted"/>
<dbReference type="GO" id="GO:0008270">
    <property type="term" value="F:zinc ion binding"/>
    <property type="evidence" value="ECO:0007669"/>
    <property type="project" value="UniProtKB-KW"/>
</dbReference>
<accession>A0A0L0BT59</accession>
<keyword evidence="1" id="KW-0479">Metal-binding</keyword>
<sequence length="1146" mass="127384">MKYSLIFLLCGLCLVAVSANIEVASSSEEDFDLDYEYVANDIAEDVSTEIDPQFIPWLGIYFIIHKALTGIKGVKCTVKEVVSIKTAAQQFLDEIELCGDDVNAKAQQLIETCKNIVVTANNIINVNVNACGATPPSTTTFDAENEDVMEPAVQKTKISCFFKLLGKTLKLKNQIRRAIRLIRQIPKVPGTANECVNTAAQNLGNVFNQFPSKVKYCSNSALEKCLKTAIANMQFFYKILLVASICFVATSANIIQSSPLDNLDYKFVANDIAEGIVEIEPYLVSWSTLNIVIRKALSIILGVKCTVREVLEIKAAALKFIDDIERCGNNVSESVQPLLDACKNIIVICNDILHVNENICGNSLNPEETDNSTTPKKCFKKLYKRTVELKDQVKEAITLIRNITNTVPTLPNKRQQWLDICKISEEDLPKEPMVCSDHCLKSNISVNAKRVRLDKNAVPMTTSKVFFKLAAVNMKYSLVFLLCGLCLVAVSANIEVASSSEEDFDFDYEFIANDIAEDVSTEIDPQVIPWKGIYFIIHKALTTIKGVKCTVNEVVSIKTAAQQFLDEIELCGDDVNAKAQQLIETCKNIVVTANNIINVNINACGATPPSITTFDAENEDVMEPAAQKTKISCFFKLLGKTLKLKYQIRRAIRLIRQIPNVPGTANECVNTAAQNLGNVFNQFPSKRRQRFRGHRILHECRTWKSPTTHSRHRRKPAAENKSSLRIDRAVPNECLACSQGPHDTHHIFNCSANPTSICPMDLWTHPVEANIIQSSPLDNLDYKFVGNDIAEGIVETEPYLISWSTLNIVIRKALSIILGVKCTVREVLEIKAAALKFIDDIERCGNNVSESVQPLLDACKNIIVICNDILHVNENICGNSLNPEETDNSTTPKKCFKKLYKRTVELKDQVKEAITLIKNITNTVNMKFSLIILLAGLCLVAVSANIEVSSSEEIDVDNDYEYVANDVAEDVTEIEEYVSWFGIYFVIRKAISFIKGVKCTVKEVYEIKGAAETFLEDIQQCGDDVNAKVQKLITTCKNIVTTSTNIINVNENVCGNSANTTSDDDADEVAVDTFRTRTPVKCFFKLLGKTLKLKNQIKTAIRLIKKIPKVPGEANECANTAAQDLGSVLNEFPGNVKYCSKLFKRH</sequence>
<dbReference type="GO" id="GO:0003677">
    <property type="term" value="F:DNA binding"/>
    <property type="evidence" value="ECO:0007669"/>
    <property type="project" value="UniProtKB-KW"/>
</dbReference>
<keyword evidence="3" id="KW-0862">Zinc</keyword>
<gene>
    <name evidence="7" type="ORF">FF38_08810</name>
</gene>
<evidence type="ECO:0000256" key="4">
    <source>
        <dbReference type="ARBA" id="ARBA00023125"/>
    </source>
</evidence>
<evidence type="ECO:0000259" key="6">
    <source>
        <dbReference type="Pfam" id="PF05485"/>
    </source>
</evidence>
<keyword evidence="2" id="KW-0863">Zinc-finger</keyword>
<keyword evidence="4" id="KW-0238">DNA-binding</keyword>
<keyword evidence="8" id="KW-1185">Reference proteome</keyword>
<dbReference type="InterPro" id="IPR006612">
    <property type="entry name" value="THAP_Znf"/>
</dbReference>
<feature type="chain" id="PRO_5005535164" description="THAP-type domain-containing protein" evidence="5">
    <location>
        <begin position="20"/>
        <end position="1146"/>
    </location>
</feature>
<feature type="signal peptide" evidence="5">
    <location>
        <begin position="1"/>
        <end position="19"/>
    </location>
</feature>
<evidence type="ECO:0000256" key="2">
    <source>
        <dbReference type="ARBA" id="ARBA00022771"/>
    </source>
</evidence>
<feature type="domain" description="THAP-type" evidence="6">
    <location>
        <begin position="406"/>
        <end position="460"/>
    </location>
</feature>
<evidence type="ECO:0000256" key="3">
    <source>
        <dbReference type="ARBA" id="ARBA00022833"/>
    </source>
</evidence>
<evidence type="ECO:0000256" key="1">
    <source>
        <dbReference type="ARBA" id="ARBA00022723"/>
    </source>
</evidence>
<dbReference type="Proteomes" id="UP000037069">
    <property type="component" value="Unassembled WGS sequence"/>
</dbReference>
<keyword evidence="5" id="KW-0732">Signal</keyword>
<name>A0A0L0BT59_LUCCU</name>
<protein>
    <recommendedName>
        <fullName evidence="6">THAP-type domain-containing protein</fullName>
    </recommendedName>
</protein>